<name>A0A2K1JIT9_PHYPA</name>
<dbReference type="EnsemblPlants" id="Pp3c14_22170V3.1">
    <property type="protein sequence ID" value="PAC:32961386.CDS.1"/>
    <property type="gene ID" value="Pp3c14_22170"/>
</dbReference>
<accession>A0A2K1JIT9</accession>
<dbReference type="InParanoid" id="A0A2K1JIT9"/>
<proteinExistence type="predicted"/>
<organism evidence="1">
    <name type="scientific">Physcomitrium patens</name>
    <name type="common">Spreading-leaved earth moss</name>
    <name type="synonym">Physcomitrella patens</name>
    <dbReference type="NCBI Taxonomy" id="3218"/>
    <lineage>
        <taxon>Eukaryota</taxon>
        <taxon>Viridiplantae</taxon>
        <taxon>Streptophyta</taxon>
        <taxon>Embryophyta</taxon>
        <taxon>Bryophyta</taxon>
        <taxon>Bryophytina</taxon>
        <taxon>Bryopsida</taxon>
        <taxon>Funariidae</taxon>
        <taxon>Funariales</taxon>
        <taxon>Funariaceae</taxon>
        <taxon>Physcomitrium</taxon>
    </lineage>
</organism>
<gene>
    <name evidence="1" type="ORF">PHYPA_018868</name>
</gene>
<protein>
    <submittedName>
        <fullName evidence="1 2">Uncharacterized protein</fullName>
    </submittedName>
</protein>
<sequence length="82" mass="9410">MSYTSPREGKVGVQELKPSWIEFHLLSSTNTGVECSMHAPKWKAQDNLDIVCFTEWNSSSLLLKIGQYNCVMIWQKCDCTYC</sequence>
<dbReference type="Proteomes" id="UP000006727">
    <property type="component" value="Chromosome 14"/>
</dbReference>
<evidence type="ECO:0000313" key="2">
    <source>
        <dbReference type="EnsemblPlants" id="PAC:32961386.CDS.1"/>
    </source>
</evidence>
<keyword evidence="3" id="KW-1185">Reference proteome</keyword>
<dbReference type="Gramene" id="Pp3c14_22170V3.1">
    <property type="protein sequence ID" value="PAC:32961386.CDS.1"/>
    <property type="gene ID" value="Pp3c14_22170"/>
</dbReference>
<evidence type="ECO:0000313" key="3">
    <source>
        <dbReference type="Proteomes" id="UP000006727"/>
    </source>
</evidence>
<dbReference type="EnsemblPlants" id="Pp3c14_22170V3.2">
    <property type="protein sequence ID" value="PAC:32961387.CDS.1"/>
    <property type="gene ID" value="Pp3c14_22170"/>
</dbReference>
<reference evidence="1 3" key="1">
    <citation type="journal article" date="2008" name="Science">
        <title>The Physcomitrella genome reveals evolutionary insights into the conquest of land by plants.</title>
        <authorList>
            <person name="Rensing S."/>
            <person name="Lang D."/>
            <person name="Zimmer A."/>
            <person name="Terry A."/>
            <person name="Salamov A."/>
            <person name="Shapiro H."/>
            <person name="Nishiyama T."/>
            <person name="Perroud P.-F."/>
            <person name="Lindquist E."/>
            <person name="Kamisugi Y."/>
            <person name="Tanahashi T."/>
            <person name="Sakakibara K."/>
            <person name="Fujita T."/>
            <person name="Oishi K."/>
            <person name="Shin-I T."/>
            <person name="Kuroki Y."/>
            <person name="Toyoda A."/>
            <person name="Suzuki Y."/>
            <person name="Hashimoto A."/>
            <person name="Yamaguchi K."/>
            <person name="Sugano A."/>
            <person name="Kohara Y."/>
            <person name="Fujiyama A."/>
            <person name="Anterola A."/>
            <person name="Aoki S."/>
            <person name="Ashton N."/>
            <person name="Barbazuk W.B."/>
            <person name="Barker E."/>
            <person name="Bennetzen J."/>
            <person name="Bezanilla M."/>
            <person name="Blankenship R."/>
            <person name="Cho S.H."/>
            <person name="Dutcher S."/>
            <person name="Estelle M."/>
            <person name="Fawcett J.A."/>
            <person name="Gundlach H."/>
            <person name="Hanada K."/>
            <person name="Heyl A."/>
            <person name="Hicks K.A."/>
            <person name="Hugh J."/>
            <person name="Lohr M."/>
            <person name="Mayer K."/>
            <person name="Melkozernov A."/>
            <person name="Murata T."/>
            <person name="Nelson D."/>
            <person name="Pils B."/>
            <person name="Prigge M."/>
            <person name="Reiss B."/>
            <person name="Renner T."/>
            <person name="Rombauts S."/>
            <person name="Rushton P."/>
            <person name="Sanderfoot A."/>
            <person name="Schween G."/>
            <person name="Shiu S.-H."/>
            <person name="Stueber K."/>
            <person name="Theodoulou F.L."/>
            <person name="Tu H."/>
            <person name="Van de Peer Y."/>
            <person name="Verrier P.J."/>
            <person name="Waters E."/>
            <person name="Wood A."/>
            <person name="Yang L."/>
            <person name="Cove D."/>
            <person name="Cuming A."/>
            <person name="Hasebe M."/>
            <person name="Lucas S."/>
            <person name="Mishler D.B."/>
            <person name="Reski R."/>
            <person name="Grigoriev I."/>
            <person name="Quatrano R.S."/>
            <person name="Boore J.L."/>
        </authorList>
    </citation>
    <scope>NUCLEOTIDE SEQUENCE [LARGE SCALE GENOMIC DNA]</scope>
    <source>
        <strain evidence="2 3">cv. Gransden 2004</strain>
    </source>
</reference>
<dbReference type="EMBL" id="ABEU02000014">
    <property type="protein sequence ID" value="PNR41465.1"/>
    <property type="molecule type" value="Genomic_DNA"/>
</dbReference>
<dbReference type="Gramene" id="Pp3c14_22170V3.2">
    <property type="protein sequence ID" value="PAC:32961387.CDS.1"/>
    <property type="gene ID" value="Pp3c14_22170"/>
</dbReference>
<dbReference type="AlphaFoldDB" id="A0A2K1JIT9"/>
<reference evidence="1 3" key="2">
    <citation type="journal article" date="2018" name="Plant J.">
        <title>The Physcomitrella patens chromosome-scale assembly reveals moss genome structure and evolution.</title>
        <authorList>
            <person name="Lang D."/>
            <person name="Ullrich K.K."/>
            <person name="Murat F."/>
            <person name="Fuchs J."/>
            <person name="Jenkins J."/>
            <person name="Haas F.B."/>
            <person name="Piednoel M."/>
            <person name="Gundlach H."/>
            <person name="Van Bel M."/>
            <person name="Meyberg R."/>
            <person name="Vives C."/>
            <person name="Morata J."/>
            <person name="Symeonidi A."/>
            <person name="Hiss M."/>
            <person name="Muchero W."/>
            <person name="Kamisugi Y."/>
            <person name="Saleh O."/>
            <person name="Blanc G."/>
            <person name="Decker E.L."/>
            <person name="van Gessel N."/>
            <person name="Grimwood J."/>
            <person name="Hayes R.D."/>
            <person name="Graham S.W."/>
            <person name="Gunter L.E."/>
            <person name="McDaniel S.F."/>
            <person name="Hoernstein S.N.W."/>
            <person name="Larsson A."/>
            <person name="Li F.W."/>
            <person name="Perroud P.F."/>
            <person name="Phillips J."/>
            <person name="Ranjan P."/>
            <person name="Rokshar D.S."/>
            <person name="Rothfels C.J."/>
            <person name="Schneider L."/>
            <person name="Shu S."/>
            <person name="Stevenson D.W."/>
            <person name="Thummler F."/>
            <person name="Tillich M."/>
            <person name="Villarreal Aguilar J.C."/>
            <person name="Widiez T."/>
            <person name="Wong G.K."/>
            <person name="Wymore A."/>
            <person name="Zhang Y."/>
            <person name="Zimmer A.D."/>
            <person name="Quatrano R.S."/>
            <person name="Mayer K.F.X."/>
            <person name="Goodstein D."/>
            <person name="Casacuberta J.M."/>
            <person name="Vandepoele K."/>
            <person name="Reski R."/>
            <person name="Cuming A.C."/>
            <person name="Tuskan G.A."/>
            <person name="Maumus F."/>
            <person name="Salse J."/>
            <person name="Schmutz J."/>
            <person name="Rensing S.A."/>
        </authorList>
    </citation>
    <scope>NUCLEOTIDE SEQUENCE [LARGE SCALE GENOMIC DNA]</scope>
    <source>
        <strain evidence="2 3">cv. Gransden 2004</strain>
    </source>
</reference>
<reference evidence="2" key="3">
    <citation type="submission" date="2020-12" db="UniProtKB">
        <authorList>
            <consortium name="EnsemblPlants"/>
        </authorList>
    </citation>
    <scope>IDENTIFICATION</scope>
</reference>
<evidence type="ECO:0000313" key="1">
    <source>
        <dbReference type="EMBL" id="PNR41465.1"/>
    </source>
</evidence>